<dbReference type="Proteomes" id="UP001501074">
    <property type="component" value="Unassembled WGS sequence"/>
</dbReference>
<gene>
    <name evidence="3" type="ORF">GCM10022223_01110</name>
</gene>
<feature type="compositionally biased region" description="Polar residues" evidence="2">
    <location>
        <begin position="1"/>
        <end position="10"/>
    </location>
</feature>
<proteinExistence type="predicted"/>
<evidence type="ECO:0000256" key="2">
    <source>
        <dbReference type="SAM" id="MobiDB-lite"/>
    </source>
</evidence>
<evidence type="ECO:0000313" key="4">
    <source>
        <dbReference type="Proteomes" id="UP001501074"/>
    </source>
</evidence>
<feature type="coiled-coil region" evidence="1">
    <location>
        <begin position="261"/>
        <end position="324"/>
    </location>
</feature>
<feature type="compositionally biased region" description="Basic and acidic residues" evidence="2">
    <location>
        <begin position="14"/>
        <end position="25"/>
    </location>
</feature>
<name>A0ABP6YTQ5_9ACTN</name>
<dbReference type="SUPFAM" id="SSF53955">
    <property type="entry name" value="Lysozyme-like"/>
    <property type="match status" value="1"/>
</dbReference>
<dbReference type="EMBL" id="BAAAZO010000001">
    <property type="protein sequence ID" value="GAA3590418.1"/>
    <property type="molecule type" value="Genomic_DNA"/>
</dbReference>
<evidence type="ECO:0008006" key="5">
    <source>
        <dbReference type="Google" id="ProtNLM"/>
    </source>
</evidence>
<organism evidence="3 4">
    <name type="scientific">Kineosporia mesophila</name>
    <dbReference type="NCBI Taxonomy" id="566012"/>
    <lineage>
        <taxon>Bacteria</taxon>
        <taxon>Bacillati</taxon>
        <taxon>Actinomycetota</taxon>
        <taxon>Actinomycetes</taxon>
        <taxon>Kineosporiales</taxon>
        <taxon>Kineosporiaceae</taxon>
        <taxon>Kineosporia</taxon>
    </lineage>
</organism>
<comment type="caution">
    <text evidence="3">The sequence shown here is derived from an EMBL/GenBank/DDBJ whole genome shotgun (WGS) entry which is preliminary data.</text>
</comment>
<dbReference type="RefSeq" id="WP_231485388.1">
    <property type="nucleotide sequence ID" value="NZ_BAAAZO010000001.1"/>
</dbReference>
<reference evidence="4" key="1">
    <citation type="journal article" date="2019" name="Int. J. Syst. Evol. Microbiol.">
        <title>The Global Catalogue of Microorganisms (GCM) 10K type strain sequencing project: providing services to taxonomists for standard genome sequencing and annotation.</title>
        <authorList>
            <consortium name="The Broad Institute Genomics Platform"/>
            <consortium name="The Broad Institute Genome Sequencing Center for Infectious Disease"/>
            <person name="Wu L."/>
            <person name="Ma J."/>
        </authorList>
    </citation>
    <scope>NUCLEOTIDE SEQUENCE [LARGE SCALE GENOMIC DNA]</scope>
    <source>
        <strain evidence="4">JCM 16902</strain>
    </source>
</reference>
<keyword evidence="4" id="KW-1185">Reference proteome</keyword>
<evidence type="ECO:0000313" key="3">
    <source>
        <dbReference type="EMBL" id="GAA3590418.1"/>
    </source>
</evidence>
<accession>A0ABP6YTQ5</accession>
<protein>
    <recommendedName>
        <fullName evidence="5">Lytic transglycosylase domain-containing protein</fullName>
    </recommendedName>
</protein>
<feature type="compositionally biased region" description="Low complexity" evidence="2">
    <location>
        <begin position="72"/>
        <end position="89"/>
    </location>
</feature>
<dbReference type="InterPro" id="IPR023346">
    <property type="entry name" value="Lysozyme-like_dom_sf"/>
</dbReference>
<feature type="region of interest" description="Disordered" evidence="2">
    <location>
        <begin position="1"/>
        <end position="100"/>
    </location>
</feature>
<evidence type="ECO:0000256" key="1">
    <source>
        <dbReference type="SAM" id="Coils"/>
    </source>
</evidence>
<feature type="compositionally biased region" description="Low complexity" evidence="2">
    <location>
        <begin position="30"/>
        <end position="58"/>
    </location>
</feature>
<keyword evidence="1" id="KW-0175">Coiled coil</keyword>
<sequence length="421" mass="44221">MPSSVQSETKSYPKRSELRKAEARRGAGRGATSRPAGGSRPSGAPAARQQRPQAPASALRSAEATRRSTLQARYPAVAVAPTPAVLPIPQTDPWRPAGIDMPVPPAISQDAFRQPDRQPPMVPIAIPAPDRRAKPSKADLLPSPPTAPIEFQAPASDGVDPAEWGLDLTVEPVSLEPGRRKPTAPDEAFVPTPNRRLFGGGKSTAARLLVMALVIGAEGVAVTQLAGTASPLDGGNGANAAAAFTLTAAEKQAQDDKAAEVAAATQAAEEAAEDAAEAKQSLKKASPAKAKAALSQYKQAKAAADRIKAAAERRERALRNAQRDPKSAARVMLADRGWSSSEFSCLDSLWTKESGWNYQATNPSSGAYGIPQSLPGSKMASAGSDWQTNPVTQIRWGLDYIADRYGTPCGAWGHSQSVGWY</sequence>